<dbReference type="CDD" id="cd01838">
    <property type="entry name" value="Isoamyl_acetate_hydrolase_like"/>
    <property type="match status" value="1"/>
</dbReference>
<evidence type="ECO:0000259" key="1">
    <source>
        <dbReference type="Pfam" id="PF13472"/>
    </source>
</evidence>
<dbReference type="PANTHER" id="PTHR14209">
    <property type="entry name" value="ISOAMYL ACETATE-HYDROLYZING ESTERASE 1"/>
    <property type="match status" value="1"/>
</dbReference>
<dbReference type="InterPro" id="IPR013830">
    <property type="entry name" value="SGNH_hydro"/>
</dbReference>
<sequence length="260" mass="29079">MSVKLYPQIVLFGDSLFQGAAASDDGYSFQGTLQSRYNRRYDVINRGLSGWTSSNALEYLPQIIPPASESTPRIEYIFILLGANDAVLKLPWTKQHVPLATYEENLKKIVTHANITSHKPKIFIVTPPPLDEIHTTRRGRDQGDEEPFRDASVAAEYSETARKVAKEKGVGLVDLYQALMDKAVELTPGFDASGPKLGTPKCGQQGGLKDLLYDGLHMTGEAYRVFYNLVVPLVEDEWASASDEDRKRQYLFPDWKVVNP</sequence>
<dbReference type="EMBL" id="ONZQ02000002">
    <property type="protein sequence ID" value="SPN98360.1"/>
    <property type="molecule type" value="Genomic_DNA"/>
</dbReference>
<organism evidence="2 3">
    <name type="scientific">Cephalotrichum gorgonifer</name>
    <dbReference type="NCBI Taxonomy" id="2041049"/>
    <lineage>
        <taxon>Eukaryota</taxon>
        <taxon>Fungi</taxon>
        <taxon>Dikarya</taxon>
        <taxon>Ascomycota</taxon>
        <taxon>Pezizomycotina</taxon>
        <taxon>Sordariomycetes</taxon>
        <taxon>Hypocreomycetidae</taxon>
        <taxon>Microascales</taxon>
        <taxon>Microascaceae</taxon>
        <taxon>Cephalotrichum</taxon>
    </lineage>
</organism>
<dbReference type="Proteomes" id="UP001187682">
    <property type="component" value="Unassembled WGS sequence"/>
</dbReference>
<protein>
    <submittedName>
        <fullName evidence="2">Related to IAH1 Isoamyl acetate hydrolytic enzyme</fullName>
    </submittedName>
</protein>
<evidence type="ECO:0000313" key="3">
    <source>
        <dbReference type="Proteomes" id="UP001187682"/>
    </source>
</evidence>
<feature type="domain" description="SGNH hydrolase-type esterase" evidence="1">
    <location>
        <begin position="11"/>
        <end position="225"/>
    </location>
</feature>
<accession>A0AAE8SS98</accession>
<reference evidence="2" key="1">
    <citation type="submission" date="2018-03" db="EMBL/GenBank/DDBJ databases">
        <authorList>
            <person name="Guldener U."/>
        </authorList>
    </citation>
    <scope>NUCLEOTIDE SEQUENCE</scope>
</reference>
<dbReference type="SUPFAM" id="SSF52266">
    <property type="entry name" value="SGNH hydrolase"/>
    <property type="match status" value="1"/>
</dbReference>
<dbReference type="AlphaFoldDB" id="A0AAE8SS98"/>
<dbReference type="Pfam" id="PF13472">
    <property type="entry name" value="Lipase_GDSL_2"/>
    <property type="match status" value="1"/>
</dbReference>
<evidence type="ECO:0000313" key="2">
    <source>
        <dbReference type="EMBL" id="SPN98360.1"/>
    </source>
</evidence>
<keyword evidence="3" id="KW-1185">Reference proteome</keyword>
<proteinExistence type="predicted"/>
<dbReference type="InterPro" id="IPR036514">
    <property type="entry name" value="SGNH_hydro_sf"/>
</dbReference>
<gene>
    <name evidence="2" type="ORF">DNG_01405</name>
</gene>
<dbReference type="Gene3D" id="3.40.50.1110">
    <property type="entry name" value="SGNH hydrolase"/>
    <property type="match status" value="1"/>
</dbReference>
<name>A0AAE8SS98_9PEZI</name>
<dbReference type="InterPro" id="IPR045136">
    <property type="entry name" value="Iah1-like"/>
</dbReference>
<comment type="caution">
    <text evidence="2">The sequence shown here is derived from an EMBL/GenBank/DDBJ whole genome shotgun (WGS) entry which is preliminary data.</text>
</comment>
<dbReference type="PANTHER" id="PTHR14209:SF19">
    <property type="entry name" value="ISOAMYL ACETATE-HYDROLYZING ESTERASE 1 HOMOLOG"/>
    <property type="match status" value="1"/>
</dbReference>